<dbReference type="Proteomes" id="UP001164746">
    <property type="component" value="Chromosome 2"/>
</dbReference>
<protein>
    <submittedName>
        <fullName evidence="1">Uncharacterized protein</fullName>
    </submittedName>
</protein>
<proteinExistence type="predicted"/>
<sequence length="101" mass="11138">MTVMATSILSSTSIFARTTLPFFPPIIASSLGPMHSVRVWLEAFGNVCGWCVDCLKRLDRGLDLTAAVDTTLVGNCLRKVERPRKRTLDVTLELGKKDKVT</sequence>
<keyword evidence="2" id="KW-1185">Reference proteome</keyword>
<evidence type="ECO:0000313" key="1">
    <source>
        <dbReference type="EMBL" id="WAQ95545.1"/>
    </source>
</evidence>
<accession>A0ABY7DGT4</accession>
<gene>
    <name evidence="1" type="ORF">MAR_028235</name>
</gene>
<dbReference type="EMBL" id="CP111013">
    <property type="protein sequence ID" value="WAQ95545.1"/>
    <property type="molecule type" value="Genomic_DNA"/>
</dbReference>
<evidence type="ECO:0000313" key="2">
    <source>
        <dbReference type="Proteomes" id="UP001164746"/>
    </source>
</evidence>
<name>A0ABY7DGT4_MYAAR</name>
<reference evidence="1" key="1">
    <citation type="submission" date="2022-11" db="EMBL/GenBank/DDBJ databases">
        <title>Centuries of genome instability and evolution in soft-shell clam transmissible cancer (bioRxiv).</title>
        <authorList>
            <person name="Hart S.F.M."/>
            <person name="Yonemitsu M.A."/>
            <person name="Giersch R.M."/>
            <person name="Beal B.F."/>
            <person name="Arriagada G."/>
            <person name="Davis B.W."/>
            <person name="Ostrander E.A."/>
            <person name="Goff S.P."/>
            <person name="Metzger M.J."/>
        </authorList>
    </citation>
    <scope>NUCLEOTIDE SEQUENCE</scope>
    <source>
        <strain evidence="1">MELC-2E11</strain>
        <tissue evidence="1">Siphon/mantle</tissue>
    </source>
</reference>
<organism evidence="1 2">
    <name type="scientific">Mya arenaria</name>
    <name type="common">Soft-shell clam</name>
    <dbReference type="NCBI Taxonomy" id="6604"/>
    <lineage>
        <taxon>Eukaryota</taxon>
        <taxon>Metazoa</taxon>
        <taxon>Spiralia</taxon>
        <taxon>Lophotrochozoa</taxon>
        <taxon>Mollusca</taxon>
        <taxon>Bivalvia</taxon>
        <taxon>Autobranchia</taxon>
        <taxon>Heteroconchia</taxon>
        <taxon>Euheterodonta</taxon>
        <taxon>Imparidentia</taxon>
        <taxon>Neoheterodontei</taxon>
        <taxon>Myida</taxon>
        <taxon>Myoidea</taxon>
        <taxon>Myidae</taxon>
        <taxon>Mya</taxon>
    </lineage>
</organism>